<dbReference type="InterPro" id="IPR001447">
    <property type="entry name" value="Arylamine_N-AcTrfase"/>
</dbReference>
<dbReference type="OrthoDB" id="10260017at2759"/>
<dbReference type="PANTHER" id="PTHR11786:SF0">
    <property type="entry name" value="ARYLAMINE N-ACETYLTRANSFERASE 4-RELATED"/>
    <property type="match status" value="1"/>
</dbReference>
<organism evidence="2 3">
    <name type="scientific">Lyophyllum shimeji</name>
    <name type="common">Hon-shimeji</name>
    <name type="synonym">Tricholoma shimeji</name>
    <dbReference type="NCBI Taxonomy" id="47721"/>
    <lineage>
        <taxon>Eukaryota</taxon>
        <taxon>Fungi</taxon>
        <taxon>Dikarya</taxon>
        <taxon>Basidiomycota</taxon>
        <taxon>Agaricomycotina</taxon>
        <taxon>Agaricomycetes</taxon>
        <taxon>Agaricomycetidae</taxon>
        <taxon>Agaricales</taxon>
        <taxon>Tricholomatineae</taxon>
        <taxon>Lyophyllaceae</taxon>
        <taxon>Lyophyllum</taxon>
    </lineage>
</organism>
<dbReference type="AlphaFoldDB" id="A0A9P3PDP3"/>
<dbReference type="GO" id="GO:0016407">
    <property type="term" value="F:acetyltransferase activity"/>
    <property type="evidence" value="ECO:0007669"/>
    <property type="project" value="InterPro"/>
</dbReference>
<sequence length="363" mass="40344">MNFSVMSLTAHNVPPGTLQGGTLIKASSSVYTPGQISTWLSTIGFPHSFTEDDILHGRFPTTLENLHIVTRLHIIAFPFENIMMHYSADHYMDISTEGLYKRMVIGRGGSYCFGLNGLFSQMILGLGYRAYTGAARINIAEKASDTPVYTAFSHMIIFVQPGADSNETYLVDVGCGGSGLTRPILLSDAEDNVVIGTTPTEMHRLRRGAHPASRLASSERLWHLDILQIKDDVRQAKWRVVYAFSEEEYFPTDYESANFAVCRRPQPGGLFWKNIVCSKHFWLDSHEVGASDGGVDKSIMTRYMGRLGMEGRTVRRHVGSQSEVIRTMATETERTAALRELFGIDLSPEDLEHVRGRDAALSG</sequence>
<keyword evidence="3" id="KW-1185">Reference proteome</keyword>
<dbReference type="EMBL" id="BRPK01000001">
    <property type="protein sequence ID" value="GLB33556.1"/>
    <property type="molecule type" value="Genomic_DNA"/>
</dbReference>
<dbReference type="InterPro" id="IPR038765">
    <property type="entry name" value="Papain-like_cys_pep_sf"/>
</dbReference>
<evidence type="ECO:0000313" key="2">
    <source>
        <dbReference type="EMBL" id="GLB33556.1"/>
    </source>
</evidence>
<evidence type="ECO:0000256" key="1">
    <source>
        <dbReference type="ARBA" id="ARBA00006547"/>
    </source>
</evidence>
<dbReference type="SUPFAM" id="SSF54001">
    <property type="entry name" value="Cysteine proteinases"/>
    <property type="match status" value="1"/>
</dbReference>
<proteinExistence type="inferred from homology"/>
<comment type="similarity">
    <text evidence="1">Belongs to the arylamine N-acetyltransferase family.</text>
</comment>
<accession>A0A9P3PDP3</accession>
<dbReference type="Gene3D" id="3.30.2140.20">
    <property type="match status" value="1"/>
</dbReference>
<name>A0A9P3PDP3_LYOSH</name>
<evidence type="ECO:0000313" key="3">
    <source>
        <dbReference type="Proteomes" id="UP001063166"/>
    </source>
</evidence>
<gene>
    <name evidence="2" type="ORF">LshimejAT787_0104400</name>
</gene>
<dbReference type="Pfam" id="PF00797">
    <property type="entry name" value="Acetyltransf_2"/>
    <property type="match status" value="1"/>
</dbReference>
<dbReference type="PANTHER" id="PTHR11786">
    <property type="entry name" value="N-HYDROXYARYLAMINE O-ACETYLTRANSFERASE"/>
    <property type="match status" value="1"/>
</dbReference>
<reference evidence="2" key="1">
    <citation type="submission" date="2022-07" db="EMBL/GenBank/DDBJ databases">
        <title>The genome of Lyophyllum shimeji provides insight into the initial evolution of ectomycorrhizal fungal genome.</title>
        <authorList>
            <person name="Kobayashi Y."/>
            <person name="Shibata T."/>
            <person name="Hirakawa H."/>
            <person name="Shigenobu S."/>
            <person name="Nishiyama T."/>
            <person name="Yamada A."/>
            <person name="Hasebe M."/>
            <person name="Kawaguchi M."/>
        </authorList>
    </citation>
    <scope>NUCLEOTIDE SEQUENCE</scope>
    <source>
        <strain evidence="2">AT787</strain>
    </source>
</reference>
<protein>
    <submittedName>
        <fullName evidence="2">N-acetyltransferase</fullName>
    </submittedName>
</protein>
<comment type="caution">
    <text evidence="2">The sequence shown here is derived from an EMBL/GenBank/DDBJ whole genome shotgun (WGS) entry which is preliminary data.</text>
</comment>
<dbReference type="Proteomes" id="UP001063166">
    <property type="component" value="Unassembled WGS sequence"/>
</dbReference>
<dbReference type="InterPro" id="IPR053710">
    <property type="entry name" value="Arylamine_NAT_domain_sf"/>
</dbReference>